<dbReference type="GO" id="GO:0016491">
    <property type="term" value="F:oxidoreductase activity"/>
    <property type="evidence" value="ECO:0007669"/>
    <property type="project" value="UniProtKB-KW"/>
</dbReference>
<comment type="caution">
    <text evidence="4">The sequence shown here is derived from an EMBL/GenBank/DDBJ whole genome shotgun (WGS) entry which is preliminary data.</text>
</comment>
<dbReference type="RefSeq" id="WP_347286543.1">
    <property type="nucleotide sequence ID" value="NZ_JAUZQE010000007.1"/>
</dbReference>
<dbReference type="SUPFAM" id="SSF51905">
    <property type="entry name" value="FAD/NAD(P)-binding domain"/>
    <property type="match status" value="1"/>
</dbReference>
<dbReference type="PANTHER" id="PTHR13847:SF287">
    <property type="entry name" value="FAD-DEPENDENT OXIDOREDUCTASE DOMAIN-CONTAINING PROTEIN 1"/>
    <property type="match status" value="1"/>
</dbReference>
<reference evidence="4 5" key="1">
    <citation type="submission" date="2023-08" db="EMBL/GenBank/DDBJ databases">
        <title>Alcaligenaceae gen. nov., a novel taxon isolated from the sludge of Yixing Pesticide Factory.</title>
        <authorList>
            <person name="Ruan L."/>
        </authorList>
    </citation>
    <scope>NUCLEOTIDE SEQUENCE [LARGE SCALE GENOMIC DNA]</scope>
    <source>
        <strain evidence="4 5">LG-2</strain>
    </source>
</reference>
<dbReference type="Gene3D" id="3.50.50.60">
    <property type="entry name" value="FAD/NAD(P)-binding domain"/>
    <property type="match status" value="1"/>
</dbReference>
<evidence type="ECO:0000256" key="2">
    <source>
        <dbReference type="SAM" id="MobiDB-lite"/>
    </source>
</evidence>
<dbReference type="EMBL" id="JAUZQE010000007">
    <property type="protein sequence ID" value="MDR4125212.1"/>
    <property type="molecule type" value="Genomic_DNA"/>
</dbReference>
<dbReference type="InterPro" id="IPR036188">
    <property type="entry name" value="FAD/NAD-bd_sf"/>
</dbReference>
<gene>
    <name evidence="4" type="ORF">Q8947_04325</name>
</gene>
<proteinExistence type="predicted"/>
<keyword evidence="1 4" id="KW-0560">Oxidoreductase</keyword>
<dbReference type="Pfam" id="PF01266">
    <property type="entry name" value="DAO"/>
    <property type="match status" value="1"/>
</dbReference>
<sequence>MTLAARFTRPARAQGNRPPARPASARSSDVIIVGGGLQGLSSAVHLARRGVSVRLLEAEYCGRHSSGVNAGGVRTLGRHVAEIPLSLAARDRIWHHMEEFAGHDGGFVPSGQLQVCETDADVAAAKARIAELEALGYTHETWADQATVRELVPSMSHHVLGGIWVKDDGYAYPYHVVTAFRASAERAGAEILEQQRVTRLWHEAGVWHVQTQRGTYEAPIVINTAGAWAGELAEQVGDPVPLLADGLMLMVTQRVAPFVEPVLGAMGRPLSFKQYANGTVVIGGSLRCEADPVGRHAIVDMATMRNSAITVTDLFPHLRNMQVVRAWAGVEGFLPDQIPVIGPSVASPGVFHAFGFSAHGFELSPIIGEIMADLVEHGESRLPIHPFRVNRFTQQENT</sequence>
<evidence type="ECO:0000256" key="1">
    <source>
        <dbReference type="ARBA" id="ARBA00023002"/>
    </source>
</evidence>
<dbReference type="EC" id="1.-.-.-" evidence="4"/>
<dbReference type="Gene3D" id="3.30.9.10">
    <property type="entry name" value="D-Amino Acid Oxidase, subunit A, domain 2"/>
    <property type="match status" value="1"/>
</dbReference>
<protein>
    <submittedName>
        <fullName evidence="4">FAD-dependent oxidoreductase</fullName>
        <ecNumber evidence="4">1.-.-.-</ecNumber>
    </submittedName>
</protein>
<evidence type="ECO:0000313" key="5">
    <source>
        <dbReference type="Proteomes" id="UP001232156"/>
    </source>
</evidence>
<keyword evidence="5" id="KW-1185">Reference proteome</keyword>
<dbReference type="PANTHER" id="PTHR13847">
    <property type="entry name" value="SARCOSINE DEHYDROGENASE-RELATED"/>
    <property type="match status" value="1"/>
</dbReference>
<feature type="domain" description="FAD dependent oxidoreductase" evidence="3">
    <location>
        <begin position="29"/>
        <end position="374"/>
    </location>
</feature>
<name>A0ABU1D4K8_9BURK</name>
<accession>A0ABU1D4K8</accession>
<organism evidence="4 5">
    <name type="scientific">Yanghanlia caeni</name>
    <dbReference type="NCBI Taxonomy" id="3064283"/>
    <lineage>
        <taxon>Bacteria</taxon>
        <taxon>Pseudomonadati</taxon>
        <taxon>Pseudomonadota</taxon>
        <taxon>Betaproteobacteria</taxon>
        <taxon>Burkholderiales</taxon>
        <taxon>Alcaligenaceae</taxon>
        <taxon>Yanghanlia</taxon>
    </lineage>
</organism>
<dbReference type="Proteomes" id="UP001232156">
    <property type="component" value="Unassembled WGS sequence"/>
</dbReference>
<dbReference type="InterPro" id="IPR006076">
    <property type="entry name" value="FAD-dep_OxRdtase"/>
</dbReference>
<feature type="region of interest" description="Disordered" evidence="2">
    <location>
        <begin position="1"/>
        <end position="26"/>
    </location>
</feature>
<evidence type="ECO:0000259" key="3">
    <source>
        <dbReference type="Pfam" id="PF01266"/>
    </source>
</evidence>
<evidence type="ECO:0000313" key="4">
    <source>
        <dbReference type="EMBL" id="MDR4125212.1"/>
    </source>
</evidence>